<dbReference type="STRING" id="1137799.GZ78_11760"/>
<dbReference type="eggNOG" id="ENOG5033714">
    <property type="taxonomic scope" value="Bacteria"/>
</dbReference>
<sequence length="282" mass="32665">MVSWLKYNRLEFRRTKGFCTPMGPNFKRASYYRCQLAGNDFVIGLPQNNPQYKGSSINYRRIKYNHNYLPDQLFREYENPDQNWRYQLIMNRSWAFMGPWFSGVKAEVNMGLCVLEPVGINENASFFHPRAFEAGVANFLNSSAHAYDKIPLSSKPRWTAPVNWQVLGHLTVPMVKFDELPPSYEKTAPERCFVFPLGDHCLGLVSFDIDKYYNGSAEKEAHLIDDKPMDELIDNIINSIQLTLSPEAQAQYDRVMAECPDMRVTEDFPPLDWSDKPEYMGD</sequence>
<accession>A0A081NID5</accession>
<protein>
    <submittedName>
        <fullName evidence="1">Uncharacterized protein</fullName>
    </submittedName>
</protein>
<dbReference type="Proteomes" id="UP000028073">
    <property type="component" value="Unassembled WGS sequence"/>
</dbReference>
<dbReference type="OrthoDB" id="5727024at2"/>
<dbReference type="AlphaFoldDB" id="A0A081NID5"/>
<dbReference type="EMBL" id="JOKH01000002">
    <property type="protein sequence ID" value="KEQ18208.1"/>
    <property type="molecule type" value="Genomic_DNA"/>
</dbReference>
<reference evidence="1 2" key="1">
    <citation type="submission" date="2014-06" db="EMBL/GenBank/DDBJ databases">
        <title>Whole Genome Sequences of Three Symbiotic Endozoicomonas Bacteria.</title>
        <authorList>
            <person name="Neave M.J."/>
            <person name="Apprill A."/>
            <person name="Voolstra C.R."/>
        </authorList>
    </citation>
    <scope>NUCLEOTIDE SEQUENCE [LARGE SCALE GENOMIC DNA]</scope>
    <source>
        <strain evidence="1 2">DSM 25634</strain>
    </source>
</reference>
<comment type="caution">
    <text evidence="1">The sequence shown here is derived from an EMBL/GenBank/DDBJ whole genome shotgun (WGS) entry which is preliminary data.</text>
</comment>
<gene>
    <name evidence="1" type="ORF">GZ78_11760</name>
</gene>
<proteinExistence type="predicted"/>
<organism evidence="1 2">
    <name type="scientific">Endozoicomonas numazuensis</name>
    <dbReference type="NCBI Taxonomy" id="1137799"/>
    <lineage>
        <taxon>Bacteria</taxon>
        <taxon>Pseudomonadati</taxon>
        <taxon>Pseudomonadota</taxon>
        <taxon>Gammaproteobacteria</taxon>
        <taxon>Oceanospirillales</taxon>
        <taxon>Endozoicomonadaceae</taxon>
        <taxon>Endozoicomonas</taxon>
    </lineage>
</organism>
<evidence type="ECO:0000313" key="1">
    <source>
        <dbReference type="EMBL" id="KEQ18208.1"/>
    </source>
</evidence>
<evidence type="ECO:0000313" key="2">
    <source>
        <dbReference type="Proteomes" id="UP000028073"/>
    </source>
</evidence>
<name>A0A081NID5_9GAMM</name>
<dbReference type="RefSeq" id="WP_034835342.1">
    <property type="nucleotide sequence ID" value="NZ_JOKH01000002.1"/>
</dbReference>
<keyword evidence="2" id="KW-1185">Reference proteome</keyword>